<evidence type="ECO:0000313" key="2">
    <source>
        <dbReference type="EMBL" id="MDN7244582.1"/>
    </source>
</evidence>
<feature type="transmembrane region" description="Helical" evidence="1">
    <location>
        <begin position="442"/>
        <end position="460"/>
    </location>
</feature>
<dbReference type="PANTHER" id="PTHR37422">
    <property type="entry name" value="TEICHURONIC ACID BIOSYNTHESIS PROTEIN TUAE"/>
    <property type="match status" value="1"/>
</dbReference>
<feature type="transmembrane region" description="Helical" evidence="1">
    <location>
        <begin position="466"/>
        <end position="484"/>
    </location>
</feature>
<feature type="transmembrane region" description="Helical" evidence="1">
    <location>
        <begin position="401"/>
        <end position="421"/>
    </location>
</feature>
<keyword evidence="3" id="KW-1185">Reference proteome</keyword>
<dbReference type="EMBL" id="JAUJWU010000001">
    <property type="protein sequence ID" value="MDN7244582.1"/>
    <property type="molecule type" value="Genomic_DNA"/>
</dbReference>
<dbReference type="Proteomes" id="UP001172142">
    <property type="component" value="Unassembled WGS sequence"/>
</dbReference>
<sequence length="509" mass="56684">MQKQGGNMDMQQSLTSKLPKYIPILVLTIFLAILSAYSHPALLYSFGILIYVFLVFLAINENLIKAVLPVYLFIILFQDTIAVNLELLSPSLGLVANYMDEAFLLVGLSALAINFLKGKKIIGGIVFACLCSIAGLGFFSGMLNAVPFSISLLGAFLVMKGLLYLFLFMNFTYSEQDLKRYVIWAKRYVAIVLIFAVVDLLLGKNYRYLLNITYEDSVQRGAIHSLTSLFMHPGIYGWFLVFAGIYALAAFKVKKEKYLLALAGLLFLFGMLSFRFKAMMAVLVVLAIFYILKGYKKVLTCLLPLFLVLLFFSLFAGSFINELTSSTINNYVTADIYDSARKALYVIAYEIGITNFPFGEGFGRYGGFISKEYYSPVYYEYGINVTYGLSPDFPSFITDTYWPHIVGEIGFIGATIVAGLYSYLAVRLLKNYSKMTSDNIKIFLLFAGLVMVQAIVESLGEPIFNGAPQNVFIFVSLGIAFSLLSRAGKVKNSKVAPWTLAGQSDHPKE</sequence>
<keyword evidence="1" id="KW-0812">Transmembrane</keyword>
<feature type="transmembrane region" description="Helical" evidence="1">
    <location>
        <begin position="145"/>
        <end position="167"/>
    </location>
</feature>
<name>A0ABT8NA91_9BACL</name>
<gene>
    <name evidence="2" type="ORF">QWY13_03670</name>
</gene>
<dbReference type="InterPro" id="IPR051533">
    <property type="entry name" value="WaaL-like"/>
</dbReference>
<evidence type="ECO:0000313" key="3">
    <source>
        <dbReference type="Proteomes" id="UP001172142"/>
    </source>
</evidence>
<evidence type="ECO:0000256" key="1">
    <source>
        <dbReference type="SAM" id="Phobius"/>
    </source>
</evidence>
<feature type="transmembrane region" description="Helical" evidence="1">
    <location>
        <begin position="121"/>
        <end position="139"/>
    </location>
</feature>
<proteinExistence type="predicted"/>
<evidence type="ECO:0008006" key="4">
    <source>
        <dbReference type="Google" id="ProtNLM"/>
    </source>
</evidence>
<keyword evidence="1" id="KW-0472">Membrane</keyword>
<feature type="transmembrane region" description="Helical" evidence="1">
    <location>
        <begin position="66"/>
        <end position="83"/>
    </location>
</feature>
<organism evidence="2 3">
    <name type="scientific">Planococcus shenhongbingii</name>
    <dbReference type="NCBI Taxonomy" id="3058398"/>
    <lineage>
        <taxon>Bacteria</taxon>
        <taxon>Bacillati</taxon>
        <taxon>Bacillota</taxon>
        <taxon>Bacilli</taxon>
        <taxon>Bacillales</taxon>
        <taxon>Caryophanaceae</taxon>
        <taxon>Planococcus</taxon>
    </lineage>
</organism>
<feature type="transmembrane region" description="Helical" evidence="1">
    <location>
        <begin position="21"/>
        <end position="37"/>
    </location>
</feature>
<comment type="caution">
    <text evidence="2">The sequence shown here is derived from an EMBL/GenBank/DDBJ whole genome shotgun (WGS) entry which is preliminary data.</text>
</comment>
<feature type="transmembrane region" description="Helical" evidence="1">
    <location>
        <begin position="43"/>
        <end position="59"/>
    </location>
</feature>
<feature type="transmembrane region" description="Helical" evidence="1">
    <location>
        <begin position="302"/>
        <end position="320"/>
    </location>
</feature>
<feature type="transmembrane region" description="Helical" evidence="1">
    <location>
        <begin position="95"/>
        <end position="116"/>
    </location>
</feature>
<dbReference type="RefSeq" id="WP_301855018.1">
    <property type="nucleotide sequence ID" value="NZ_JAUJWU010000001.1"/>
</dbReference>
<feature type="transmembrane region" description="Helical" evidence="1">
    <location>
        <begin position="258"/>
        <end position="274"/>
    </location>
</feature>
<protein>
    <recommendedName>
        <fullName evidence="4">O-antigen ligase domain-containing protein</fullName>
    </recommendedName>
</protein>
<feature type="transmembrane region" description="Helical" evidence="1">
    <location>
        <begin position="229"/>
        <end position="251"/>
    </location>
</feature>
<feature type="transmembrane region" description="Helical" evidence="1">
    <location>
        <begin position="188"/>
        <end position="209"/>
    </location>
</feature>
<accession>A0ABT8NA91</accession>
<dbReference type="PANTHER" id="PTHR37422:SF13">
    <property type="entry name" value="LIPOPOLYSACCHARIDE BIOSYNTHESIS PROTEIN PA4999-RELATED"/>
    <property type="match status" value="1"/>
</dbReference>
<reference evidence="2 3" key="1">
    <citation type="submission" date="2023-07" db="EMBL/GenBank/DDBJ databases">
        <title>Novel species in genus Planococcus.</title>
        <authorList>
            <person name="Ning S."/>
        </authorList>
    </citation>
    <scope>NUCLEOTIDE SEQUENCE [LARGE SCALE GENOMIC DNA]</scope>
    <source>
        <strain evidence="2 3">N017</strain>
    </source>
</reference>
<keyword evidence="1" id="KW-1133">Transmembrane helix</keyword>